<feature type="domain" description="Dihydroorotase catalytic" evidence="2">
    <location>
        <begin position="57"/>
        <end position="238"/>
    </location>
</feature>
<sequence>MNLLIKSAKIIDRHSPFHLKTQDILIENGKITEISSTIKNINNIKEIELENLHISVGWFDTSVSFGEPGFEERENLPNGLNVAAKSGFTAVAVNPNTYPVIDNKSAVEFLINKAKGNIVNLYPIANLTQQASGQEIAELFDMSNSGAIAFSDYNKSISNANLMKIALLYAQNFDGLVMSFPQNNSLSNNGVANEGAMSTKLGLKGIPTVAEELQIARDLFLLEYTGGKLHIPTISTEKSVKLIAEAKKKGLNVTCSVSAHHLFLNDSELNEFDTNYKVKPPLREKTDLNALKKGIVNGTIDMITSDHNPIDIENKKVEFENAKNGTIGMESFFGAINKVLPLEKTIDCITNSPRMRFKIENPTIAKGEIANITLFNPDTEYVFGEENIFSTSKNSAFIGKQLKGKVYGIFANNKFVIN</sequence>
<organism evidence="3 4">
    <name type="scientific">Aureibaculum algae</name>
    <dbReference type="NCBI Taxonomy" id="2584122"/>
    <lineage>
        <taxon>Bacteria</taxon>
        <taxon>Pseudomonadati</taxon>
        <taxon>Bacteroidota</taxon>
        <taxon>Flavobacteriia</taxon>
        <taxon>Flavobacteriales</taxon>
        <taxon>Flavobacteriaceae</taxon>
        <taxon>Aureibaculum</taxon>
    </lineage>
</organism>
<dbReference type="InterPro" id="IPR024403">
    <property type="entry name" value="DHOase_cat"/>
</dbReference>
<dbReference type="Pfam" id="PF12890">
    <property type="entry name" value="DHOase"/>
    <property type="match status" value="1"/>
</dbReference>
<dbReference type="EMBL" id="CP040749">
    <property type="protein sequence ID" value="QCX39349.1"/>
    <property type="molecule type" value="Genomic_DNA"/>
</dbReference>
<dbReference type="NCBIfam" id="TIGR00857">
    <property type="entry name" value="pyrC_multi"/>
    <property type="match status" value="1"/>
</dbReference>
<keyword evidence="1" id="KW-0665">Pyrimidine biosynthesis</keyword>
<dbReference type="SUPFAM" id="SSF51556">
    <property type="entry name" value="Metallo-dependent hydrolases"/>
    <property type="match status" value="1"/>
</dbReference>
<dbReference type="PANTHER" id="PTHR43668:SF2">
    <property type="entry name" value="ALLANTOINASE"/>
    <property type="match status" value="1"/>
</dbReference>
<reference evidence="3 4" key="1">
    <citation type="submission" date="2019-05" db="EMBL/GenBank/DDBJ databases">
        <title>Algicella ahnfeltiae gen. nov., sp. nov., a novel marine bacterium of the family Flavobacteriaceae isolated from a red alga.</title>
        <authorList>
            <person name="Nedashkovskaya O.I."/>
            <person name="Kukhlevskiy A.D."/>
            <person name="Kim S.-G."/>
            <person name="Zhukova N.V."/>
            <person name="Mikhailov V.V."/>
        </authorList>
    </citation>
    <scope>NUCLEOTIDE SEQUENCE [LARGE SCALE GENOMIC DNA]</scope>
    <source>
        <strain evidence="3 4">10Alg115</strain>
    </source>
</reference>
<gene>
    <name evidence="3" type="ORF">FF125_13205</name>
</gene>
<dbReference type="InterPro" id="IPR018247">
    <property type="entry name" value="EF_Hand_1_Ca_BS"/>
</dbReference>
<evidence type="ECO:0000313" key="4">
    <source>
        <dbReference type="Proteomes" id="UP000306229"/>
    </source>
</evidence>
<dbReference type="PANTHER" id="PTHR43668">
    <property type="entry name" value="ALLANTOINASE"/>
    <property type="match status" value="1"/>
</dbReference>
<name>A0A5B7TQY2_9FLAO</name>
<dbReference type="InterPro" id="IPR050138">
    <property type="entry name" value="DHOase/Allantoinase_Hydrolase"/>
</dbReference>
<dbReference type="GO" id="GO:0046872">
    <property type="term" value="F:metal ion binding"/>
    <property type="evidence" value="ECO:0007669"/>
    <property type="project" value="InterPro"/>
</dbReference>
<dbReference type="GO" id="GO:0006221">
    <property type="term" value="P:pyrimidine nucleotide biosynthetic process"/>
    <property type="evidence" value="ECO:0007669"/>
    <property type="project" value="UniProtKB-KW"/>
</dbReference>
<dbReference type="InterPro" id="IPR032466">
    <property type="entry name" value="Metal_Hydrolase"/>
</dbReference>
<keyword evidence="4" id="KW-1185">Reference proteome</keyword>
<dbReference type="CDD" id="cd01317">
    <property type="entry name" value="DHOase_IIa"/>
    <property type="match status" value="1"/>
</dbReference>
<dbReference type="OrthoDB" id="9765462at2"/>
<dbReference type="InterPro" id="IPR011059">
    <property type="entry name" value="Metal-dep_hydrolase_composite"/>
</dbReference>
<dbReference type="Gene3D" id="3.20.20.140">
    <property type="entry name" value="Metal-dependent hydrolases"/>
    <property type="match status" value="1"/>
</dbReference>
<dbReference type="KEGG" id="fbe:FF125_13205"/>
<dbReference type="GO" id="GO:0004038">
    <property type="term" value="F:allantoinase activity"/>
    <property type="evidence" value="ECO:0007669"/>
    <property type="project" value="TreeGrafter"/>
</dbReference>
<dbReference type="Gene3D" id="2.30.40.10">
    <property type="entry name" value="Urease, subunit C, domain 1"/>
    <property type="match status" value="1"/>
</dbReference>
<evidence type="ECO:0000256" key="1">
    <source>
        <dbReference type="ARBA" id="ARBA00022975"/>
    </source>
</evidence>
<dbReference type="InterPro" id="IPR004722">
    <property type="entry name" value="DHOase"/>
</dbReference>
<evidence type="ECO:0000259" key="2">
    <source>
        <dbReference type="Pfam" id="PF12890"/>
    </source>
</evidence>
<protein>
    <submittedName>
        <fullName evidence="3">Dihydroorotase</fullName>
    </submittedName>
</protein>
<proteinExistence type="predicted"/>
<dbReference type="GO" id="GO:0006145">
    <property type="term" value="P:purine nucleobase catabolic process"/>
    <property type="evidence" value="ECO:0007669"/>
    <property type="project" value="TreeGrafter"/>
</dbReference>
<evidence type="ECO:0000313" key="3">
    <source>
        <dbReference type="EMBL" id="QCX39349.1"/>
    </source>
</evidence>
<dbReference type="GO" id="GO:0005737">
    <property type="term" value="C:cytoplasm"/>
    <property type="evidence" value="ECO:0007669"/>
    <property type="project" value="TreeGrafter"/>
</dbReference>
<accession>A0A5B7TQY2</accession>
<dbReference type="AlphaFoldDB" id="A0A5B7TQY2"/>
<dbReference type="PROSITE" id="PS00018">
    <property type="entry name" value="EF_HAND_1"/>
    <property type="match status" value="1"/>
</dbReference>
<dbReference type="Proteomes" id="UP000306229">
    <property type="component" value="Chromosome"/>
</dbReference>
<dbReference type="RefSeq" id="WP_138950208.1">
    <property type="nucleotide sequence ID" value="NZ_CP040749.1"/>
</dbReference>
<dbReference type="SUPFAM" id="SSF51338">
    <property type="entry name" value="Composite domain of metallo-dependent hydrolases"/>
    <property type="match status" value="1"/>
</dbReference>
<dbReference type="GO" id="GO:0004151">
    <property type="term" value="F:dihydroorotase activity"/>
    <property type="evidence" value="ECO:0007669"/>
    <property type="project" value="InterPro"/>
</dbReference>